<dbReference type="InterPro" id="IPR045864">
    <property type="entry name" value="aa-tRNA-synth_II/BPL/LPL"/>
</dbReference>
<dbReference type="HAMAP" id="MF_00184">
    <property type="entry name" value="Thr_tRNA_synth"/>
    <property type="match status" value="1"/>
</dbReference>
<dbReference type="PANTHER" id="PTHR11451:SF44">
    <property type="entry name" value="THREONINE--TRNA LIGASE, CHLOROPLASTIC_MITOCHONDRIAL 2"/>
    <property type="match status" value="1"/>
</dbReference>
<dbReference type="SUPFAM" id="SSF55186">
    <property type="entry name" value="ThrRS/AlaRS common domain"/>
    <property type="match status" value="1"/>
</dbReference>
<dbReference type="CDD" id="cd00771">
    <property type="entry name" value="ThrRS_core"/>
    <property type="match status" value="1"/>
</dbReference>
<dbReference type="Proteomes" id="UP001325140">
    <property type="component" value="Chromosome"/>
</dbReference>
<keyword evidence="2 13" id="KW-0963">Cytoplasm</keyword>
<evidence type="ECO:0000256" key="7">
    <source>
        <dbReference type="ARBA" id="ARBA00022833"/>
    </source>
</evidence>
<dbReference type="Gene3D" id="3.40.50.800">
    <property type="entry name" value="Anticodon-binding domain"/>
    <property type="match status" value="1"/>
</dbReference>
<dbReference type="PANTHER" id="PTHR11451">
    <property type="entry name" value="THREONINE-TRNA LIGASE"/>
    <property type="match status" value="1"/>
</dbReference>
<keyword evidence="8 13" id="KW-0067">ATP-binding</keyword>
<dbReference type="NCBIfam" id="TIGR00418">
    <property type="entry name" value="thrS"/>
    <property type="match status" value="1"/>
</dbReference>
<comment type="subunit">
    <text evidence="13">Homodimer.</text>
</comment>
<keyword evidence="16" id="KW-1185">Reference proteome</keyword>
<keyword evidence="5 13" id="KW-0479">Metal-binding</keyword>
<dbReference type="Pfam" id="PF03129">
    <property type="entry name" value="HGTP_anticodon"/>
    <property type="match status" value="1"/>
</dbReference>
<dbReference type="SUPFAM" id="SSF55681">
    <property type="entry name" value="Class II aaRS and biotin synthetases"/>
    <property type="match status" value="1"/>
</dbReference>
<gene>
    <name evidence="13" type="primary">thrS</name>
    <name evidence="15" type="ORF">Fokcrypt_00644</name>
</gene>
<evidence type="ECO:0000256" key="6">
    <source>
        <dbReference type="ARBA" id="ARBA00022741"/>
    </source>
</evidence>
<dbReference type="PRINTS" id="PR01047">
    <property type="entry name" value="TRNASYNTHTHR"/>
</dbReference>
<feature type="binding site" evidence="13">
    <location>
        <position position="513"/>
    </location>
    <ligand>
        <name>Zn(2+)</name>
        <dbReference type="ChEBI" id="CHEBI:29105"/>
        <note>catalytic</note>
    </ligand>
</feature>
<evidence type="ECO:0000259" key="14">
    <source>
        <dbReference type="PROSITE" id="PS50862"/>
    </source>
</evidence>
<dbReference type="Gene3D" id="3.30.54.20">
    <property type="match status" value="1"/>
</dbReference>
<sequence>MITFCGVTVAMPKSSCDGLSVLSEYLSHEKSDVIAILINGIPSDLSSIIREGDVIEIIEPHQQLGLDIIRHDTAHILAEAVKALYSNAKIAIGPVISDGFYYDIDLPFSISADDLQKIEQEMHRIIRKNQPFIRELTTMDDAISIFENLQEDYKIEIIKGIQGELSIYKHGEFVDLCKGPHGNNTLHLGHFKLLSVSGAYWRGDSKNKMLQRIYGTAWNTAEKLNEYLALLEEQKKRDHRKIGKEMELFHLCEDSPGMVFWHRDGWKIFQVLLQYMRSMNISHGYEEVSTPELLSSAIWQKSGHWDKFRQNMFVANGFDDELLYAVKPMSCPGCIEIFKHKFDGVVSYRELPKRIAEFGKVHRFESHGSLLGLMRTRAFTQDDAHIFCTEDNILSEAMAVCKFAMQVYHDCGFHADDLQFKLSDRPSSRVGSDESWDIAEKSLAQALENMNVNYSINKGEGAFYGPKIEFVLKDCMKREWQLGTLQVDLNLGLRLGAVYVDSNGERKYPVILHRAIFGSFERFIGILLEHYAGKLPLWMAPIHVAIICVSEKFSHMAEEVMNKLISSGVRAILDLSDETVGYKVRRSMLKKVPYIIVIGEKEVQSGLIGLENPYTKEKEMLCLEECEKLLCKLITHKI</sequence>
<dbReference type="PROSITE" id="PS50862">
    <property type="entry name" value="AA_TRNA_LIGASE_II"/>
    <property type="match status" value="1"/>
</dbReference>
<dbReference type="InterPro" id="IPR018163">
    <property type="entry name" value="Thr/Ala-tRNA-synth_IIc_edit"/>
</dbReference>
<comment type="subcellular location">
    <subcellularLocation>
        <location evidence="13">Cytoplasm</location>
    </subcellularLocation>
</comment>
<feature type="binding site" evidence="13">
    <location>
        <position position="331"/>
    </location>
    <ligand>
        <name>Zn(2+)</name>
        <dbReference type="ChEBI" id="CHEBI:29105"/>
        <note>catalytic</note>
    </ligand>
</feature>
<keyword evidence="3 13" id="KW-0820">tRNA-binding</keyword>
<dbReference type="Gene3D" id="3.30.930.10">
    <property type="entry name" value="Bira Bifunctional Protein, Domain 2"/>
    <property type="match status" value="1"/>
</dbReference>
<keyword evidence="4 13" id="KW-0436">Ligase</keyword>
<evidence type="ECO:0000256" key="13">
    <source>
        <dbReference type="HAMAP-Rule" id="MF_00184"/>
    </source>
</evidence>
<dbReference type="Pfam" id="PF07973">
    <property type="entry name" value="tRNA_SAD"/>
    <property type="match status" value="1"/>
</dbReference>
<keyword evidence="11 13" id="KW-0030">Aminoacyl-tRNA synthetase</keyword>
<dbReference type="InterPro" id="IPR006195">
    <property type="entry name" value="aa-tRNA-synth_II"/>
</dbReference>
<evidence type="ECO:0000256" key="10">
    <source>
        <dbReference type="ARBA" id="ARBA00022917"/>
    </source>
</evidence>
<comment type="caution">
    <text evidence="13">Lacks conserved residue(s) required for the propagation of feature annotation.</text>
</comment>
<dbReference type="InterPro" id="IPR036621">
    <property type="entry name" value="Anticodon-bd_dom_sf"/>
</dbReference>
<dbReference type="InterPro" id="IPR004154">
    <property type="entry name" value="Anticodon-bd"/>
</dbReference>
<organism evidence="15 16">
    <name type="scientific">Candidatus Fokinia crypta</name>
    <dbReference type="NCBI Taxonomy" id="1920990"/>
    <lineage>
        <taxon>Bacteria</taxon>
        <taxon>Pseudomonadati</taxon>
        <taxon>Pseudomonadota</taxon>
        <taxon>Alphaproteobacteria</taxon>
        <taxon>Rickettsiales</taxon>
        <taxon>Candidatus Midichloriaceae</taxon>
        <taxon>Candidatus Fokinia</taxon>
    </lineage>
</organism>
<keyword evidence="6 13" id="KW-0547">Nucleotide-binding</keyword>
<protein>
    <recommendedName>
        <fullName evidence="13">Threonine--tRNA ligase</fullName>
        <ecNumber evidence="13">6.1.1.3</ecNumber>
    </recommendedName>
    <alternativeName>
        <fullName evidence="13">Threonyl-tRNA synthetase</fullName>
        <shortName evidence="13">ThrRS</shortName>
    </alternativeName>
</protein>
<evidence type="ECO:0000256" key="2">
    <source>
        <dbReference type="ARBA" id="ARBA00022490"/>
    </source>
</evidence>
<evidence type="ECO:0000256" key="5">
    <source>
        <dbReference type="ARBA" id="ARBA00022723"/>
    </source>
</evidence>
<dbReference type="InterPro" id="IPR002320">
    <property type="entry name" value="Thr-tRNA-ligase_IIa"/>
</dbReference>
<dbReference type="Gene3D" id="3.30.980.10">
    <property type="entry name" value="Threonyl-trna Synthetase, Chain A, domain 2"/>
    <property type="match status" value="1"/>
</dbReference>
<dbReference type="InterPro" id="IPR012947">
    <property type="entry name" value="tRNA_SAD"/>
</dbReference>
<comment type="similarity">
    <text evidence="1 13">Belongs to the class-II aminoacyl-tRNA synthetase family.</text>
</comment>
<keyword evidence="10 13" id="KW-0648">Protein biosynthesis</keyword>
<dbReference type="InterPro" id="IPR033728">
    <property type="entry name" value="ThrRS_core"/>
</dbReference>
<name>A0ABZ0UPQ5_9RICK</name>
<evidence type="ECO:0000256" key="9">
    <source>
        <dbReference type="ARBA" id="ARBA00022884"/>
    </source>
</evidence>
<reference evidence="15" key="1">
    <citation type="submission" date="2022-10" db="EMBL/GenBank/DDBJ databases">
        <title>Host association and intracellularity evolved multiple times independently in the Rickettsiales.</title>
        <authorList>
            <person name="Castelli M."/>
            <person name="Nardi T."/>
            <person name="Gammuto L."/>
            <person name="Bellinzona G."/>
            <person name="Sabaneyeva E."/>
            <person name="Potekhin A."/>
            <person name="Serra V."/>
            <person name="Petroni G."/>
            <person name="Sassera D."/>
        </authorList>
    </citation>
    <scope>NUCLEOTIDE SEQUENCE [LARGE SCALE GENOMIC DNA]</scope>
    <source>
        <strain evidence="15">US_Bl 11III1</strain>
    </source>
</reference>
<evidence type="ECO:0000256" key="3">
    <source>
        <dbReference type="ARBA" id="ARBA00022555"/>
    </source>
</evidence>
<accession>A0ABZ0UPQ5</accession>
<dbReference type="Pfam" id="PF00587">
    <property type="entry name" value="tRNA-synt_2b"/>
    <property type="match status" value="1"/>
</dbReference>
<evidence type="ECO:0000313" key="15">
    <source>
        <dbReference type="EMBL" id="WPX98110.1"/>
    </source>
</evidence>
<proteinExistence type="inferred from homology"/>
<feature type="binding site" evidence="13">
    <location>
        <position position="385"/>
    </location>
    <ligand>
        <name>Zn(2+)</name>
        <dbReference type="ChEBI" id="CHEBI:29105"/>
        <note>catalytic</note>
    </ligand>
</feature>
<evidence type="ECO:0000256" key="4">
    <source>
        <dbReference type="ARBA" id="ARBA00022598"/>
    </source>
</evidence>
<dbReference type="InterPro" id="IPR002314">
    <property type="entry name" value="aa-tRNA-synt_IIb"/>
</dbReference>
<comment type="catalytic activity">
    <reaction evidence="12 13">
        <text>tRNA(Thr) + L-threonine + ATP = L-threonyl-tRNA(Thr) + AMP + diphosphate + H(+)</text>
        <dbReference type="Rhea" id="RHEA:24624"/>
        <dbReference type="Rhea" id="RHEA-COMP:9670"/>
        <dbReference type="Rhea" id="RHEA-COMP:9704"/>
        <dbReference type="ChEBI" id="CHEBI:15378"/>
        <dbReference type="ChEBI" id="CHEBI:30616"/>
        <dbReference type="ChEBI" id="CHEBI:33019"/>
        <dbReference type="ChEBI" id="CHEBI:57926"/>
        <dbReference type="ChEBI" id="CHEBI:78442"/>
        <dbReference type="ChEBI" id="CHEBI:78534"/>
        <dbReference type="ChEBI" id="CHEBI:456215"/>
        <dbReference type="EC" id="6.1.1.3"/>
    </reaction>
</comment>
<evidence type="ECO:0000256" key="11">
    <source>
        <dbReference type="ARBA" id="ARBA00023146"/>
    </source>
</evidence>
<evidence type="ECO:0000256" key="1">
    <source>
        <dbReference type="ARBA" id="ARBA00008226"/>
    </source>
</evidence>
<dbReference type="EC" id="6.1.1.3" evidence="13"/>
<dbReference type="GO" id="GO:0016874">
    <property type="term" value="F:ligase activity"/>
    <property type="evidence" value="ECO:0007669"/>
    <property type="project" value="UniProtKB-KW"/>
</dbReference>
<evidence type="ECO:0000313" key="16">
    <source>
        <dbReference type="Proteomes" id="UP001325140"/>
    </source>
</evidence>
<feature type="domain" description="Aminoacyl-transfer RNA synthetases class-II family profile" evidence="14">
    <location>
        <begin position="238"/>
        <end position="536"/>
    </location>
</feature>
<dbReference type="SUPFAM" id="SSF52954">
    <property type="entry name" value="Class II aaRS ABD-related"/>
    <property type="match status" value="1"/>
</dbReference>
<evidence type="ECO:0000256" key="8">
    <source>
        <dbReference type="ARBA" id="ARBA00022840"/>
    </source>
</evidence>
<keyword evidence="9 13" id="KW-0694">RNA-binding</keyword>
<comment type="cofactor">
    <cofactor evidence="13">
        <name>Zn(2+)</name>
        <dbReference type="ChEBI" id="CHEBI:29105"/>
    </cofactor>
    <text evidence="13">Binds 1 zinc ion per subunit.</text>
</comment>
<keyword evidence="7 13" id="KW-0862">Zinc</keyword>
<evidence type="ECO:0000256" key="12">
    <source>
        <dbReference type="ARBA" id="ARBA00049515"/>
    </source>
</evidence>
<dbReference type="SMART" id="SM00863">
    <property type="entry name" value="tRNA_SAD"/>
    <property type="match status" value="1"/>
</dbReference>
<dbReference type="EMBL" id="CP110343">
    <property type="protein sequence ID" value="WPX98110.1"/>
    <property type="molecule type" value="Genomic_DNA"/>
</dbReference>